<evidence type="ECO:0000313" key="1">
    <source>
        <dbReference type="EMBL" id="MBC5663545.1"/>
    </source>
</evidence>
<proteinExistence type="predicted"/>
<name>A0A8I0AQP0_9FIRM</name>
<dbReference type="RefSeq" id="WP_186847894.1">
    <property type="nucleotide sequence ID" value="NZ_JACOOX010000006.1"/>
</dbReference>
<protein>
    <recommendedName>
        <fullName evidence="3">IS66 family insertion sequence element accessory protein TnpB</fullName>
    </recommendedName>
</protein>
<organism evidence="1 2">
    <name type="scientific">Coprococcus hominis</name>
    <name type="common">ex Liu et al. 2022</name>
    <dbReference type="NCBI Taxonomy" id="2763039"/>
    <lineage>
        <taxon>Bacteria</taxon>
        <taxon>Bacillati</taxon>
        <taxon>Bacillota</taxon>
        <taxon>Clostridia</taxon>
        <taxon>Lachnospirales</taxon>
        <taxon>Lachnospiraceae</taxon>
        <taxon>Coprococcus</taxon>
    </lineage>
</organism>
<reference evidence="1 2" key="1">
    <citation type="submission" date="2020-08" db="EMBL/GenBank/DDBJ databases">
        <title>Genome public.</title>
        <authorList>
            <person name="Liu C."/>
            <person name="Sun Q."/>
        </authorList>
    </citation>
    <scope>NUCLEOTIDE SEQUENCE [LARGE SCALE GENOMIC DNA]</scope>
    <source>
        <strain evidence="1 2">NSJ-10</strain>
    </source>
</reference>
<dbReference type="Proteomes" id="UP000615234">
    <property type="component" value="Unassembled WGS sequence"/>
</dbReference>
<sequence>MATRLAIREKQLETWTAIIQECRNNGMTTKDWLAENNISKDQYYYWFKQLRLAACMQSSGPQPKLPVESEKPQIVKLECADYQNNLDSCSNSRIRINRGSIHIEIDGGAAPAAIRSIMEVLVDAE</sequence>
<evidence type="ECO:0008006" key="3">
    <source>
        <dbReference type="Google" id="ProtNLM"/>
    </source>
</evidence>
<dbReference type="EMBL" id="JACOOX010000006">
    <property type="protein sequence ID" value="MBC5663545.1"/>
    <property type="molecule type" value="Genomic_DNA"/>
</dbReference>
<evidence type="ECO:0000313" key="2">
    <source>
        <dbReference type="Proteomes" id="UP000615234"/>
    </source>
</evidence>
<comment type="caution">
    <text evidence="1">The sequence shown here is derived from an EMBL/GenBank/DDBJ whole genome shotgun (WGS) entry which is preliminary data.</text>
</comment>
<gene>
    <name evidence="1" type="ORF">H8S09_11805</name>
</gene>
<accession>A0A8I0AQP0</accession>
<keyword evidence="2" id="KW-1185">Reference proteome</keyword>
<dbReference type="NCBIfam" id="NF047593">
    <property type="entry name" value="IS66_ISAeme5_TnpA"/>
    <property type="match status" value="1"/>
</dbReference>
<dbReference type="AlphaFoldDB" id="A0A8I0AQP0"/>